<evidence type="ECO:0000256" key="5">
    <source>
        <dbReference type="ARBA" id="ARBA00023163"/>
    </source>
</evidence>
<evidence type="ECO:0000256" key="1">
    <source>
        <dbReference type="ARBA" id="ARBA00004123"/>
    </source>
</evidence>
<organism evidence="9 10">
    <name type="scientific">Hibiscus syriacus</name>
    <name type="common">Rose of Sharon</name>
    <dbReference type="NCBI Taxonomy" id="106335"/>
    <lineage>
        <taxon>Eukaryota</taxon>
        <taxon>Viridiplantae</taxon>
        <taxon>Streptophyta</taxon>
        <taxon>Embryophyta</taxon>
        <taxon>Tracheophyta</taxon>
        <taxon>Spermatophyta</taxon>
        <taxon>Magnoliopsida</taxon>
        <taxon>eudicotyledons</taxon>
        <taxon>Gunneridae</taxon>
        <taxon>Pentapetalae</taxon>
        <taxon>rosids</taxon>
        <taxon>malvids</taxon>
        <taxon>Malvales</taxon>
        <taxon>Malvaceae</taxon>
        <taxon>Malvoideae</taxon>
        <taxon>Hibiscus</taxon>
    </lineage>
</organism>
<evidence type="ECO:0000256" key="4">
    <source>
        <dbReference type="ARBA" id="ARBA00023125"/>
    </source>
</evidence>
<dbReference type="AlphaFoldDB" id="A0A6A2Y4Q3"/>
<dbReference type="InterPro" id="IPR050560">
    <property type="entry name" value="MYB_TF"/>
</dbReference>
<keyword evidence="10" id="KW-1185">Reference proteome</keyword>
<protein>
    <submittedName>
        <fullName evidence="9">Transcription factor MYB44</fullName>
    </submittedName>
</protein>
<keyword evidence="4" id="KW-0238">DNA-binding</keyword>
<reference evidence="9" key="1">
    <citation type="submission" date="2019-09" db="EMBL/GenBank/DDBJ databases">
        <title>Draft genome information of white flower Hibiscus syriacus.</title>
        <authorList>
            <person name="Kim Y.-M."/>
        </authorList>
    </citation>
    <scope>NUCLEOTIDE SEQUENCE [LARGE SCALE GENOMIC DNA]</scope>
    <source>
        <strain evidence="9">YM2019G1</strain>
    </source>
</reference>
<sequence>MEQTNKCLSFEPLENRVTTRTAGSDGKNGFLSIDQKGLSLNLYREDDENNKNSGAAFGCKNGRIKLCSRGHWRPAEDAKLMELVTYYGPQNWKLIAQHLQGRSGKSCRLRWFNQLDPRINKRNFTEEEEESLLAAHRLCVRLFSGRTDNAVKNHWHVIMARKYREKSRICKMKSPSSFASKGSDLNGLNGVCGGSDQPTISGNIDASAKASSRCTLFDYVVTRRTGDVVYEQGLMGVDRQANSTDSKLEVSAAESVGTNWSNHSISGESCGNGKINKMPFIDILGVGDAP</sequence>
<keyword evidence="5" id="KW-0804">Transcription</keyword>
<dbReference type="EMBL" id="VEPZ02001331">
    <property type="protein sequence ID" value="KAE8679010.1"/>
    <property type="molecule type" value="Genomic_DNA"/>
</dbReference>
<dbReference type="InterPro" id="IPR017930">
    <property type="entry name" value="Myb_dom"/>
</dbReference>
<keyword evidence="6" id="KW-0539">Nucleus</keyword>
<accession>A0A6A2Y4Q3</accession>
<feature type="domain" description="HTH myb-type" evidence="8">
    <location>
        <begin position="120"/>
        <end position="163"/>
    </location>
</feature>
<dbReference type="GO" id="GO:0000978">
    <property type="term" value="F:RNA polymerase II cis-regulatory region sequence-specific DNA binding"/>
    <property type="evidence" value="ECO:0007669"/>
    <property type="project" value="TreeGrafter"/>
</dbReference>
<feature type="domain" description="HTH myb-type" evidence="8">
    <location>
        <begin position="69"/>
        <end position="119"/>
    </location>
</feature>
<dbReference type="GO" id="GO:0000981">
    <property type="term" value="F:DNA-binding transcription factor activity, RNA polymerase II-specific"/>
    <property type="evidence" value="ECO:0007669"/>
    <property type="project" value="TreeGrafter"/>
</dbReference>
<name>A0A6A2Y4Q3_HIBSY</name>
<feature type="domain" description="Myb-like" evidence="7">
    <location>
        <begin position="69"/>
        <end position="115"/>
    </location>
</feature>
<dbReference type="InterPro" id="IPR009057">
    <property type="entry name" value="Homeodomain-like_sf"/>
</dbReference>
<dbReference type="SMART" id="SM00717">
    <property type="entry name" value="SANT"/>
    <property type="match status" value="2"/>
</dbReference>
<keyword evidence="2" id="KW-0677">Repeat</keyword>
<dbReference type="SUPFAM" id="SSF46689">
    <property type="entry name" value="Homeodomain-like"/>
    <property type="match status" value="1"/>
</dbReference>
<dbReference type="Proteomes" id="UP000436088">
    <property type="component" value="Unassembled WGS sequence"/>
</dbReference>
<evidence type="ECO:0000313" key="10">
    <source>
        <dbReference type="Proteomes" id="UP000436088"/>
    </source>
</evidence>
<evidence type="ECO:0000256" key="3">
    <source>
        <dbReference type="ARBA" id="ARBA00023015"/>
    </source>
</evidence>
<dbReference type="PROSITE" id="PS50090">
    <property type="entry name" value="MYB_LIKE"/>
    <property type="match status" value="1"/>
</dbReference>
<dbReference type="PANTHER" id="PTHR45614">
    <property type="entry name" value="MYB PROTEIN-RELATED"/>
    <property type="match status" value="1"/>
</dbReference>
<gene>
    <name evidence="9" type="ORF">F3Y22_tig00111402pilonHSYRG00660</name>
</gene>
<dbReference type="CDD" id="cd00167">
    <property type="entry name" value="SANT"/>
    <property type="match status" value="1"/>
</dbReference>
<comment type="caution">
    <text evidence="9">The sequence shown here is derived from an EMBL/GenBank/DDBJ whole genome shotgun (WGS) entry which is preliminary data.</text>
</comment>
<evidence type="ECO:0000259" key="7">
    <source>
        <dbReference type="PROSITE" id="PS50090"/>
    </source>
</evidence>
<dbReference type="FunFam" id="1.10.10.60:FF:000060">
    <property type="entry name" value="MYB transcription factor"/>
    <property type="match status" value="1"/>
</dbReference>
<dbReference type="PROSITE" id="PS51294">
    <property type="entry name" value="HTH_MYB"/>
    <property type="match status" value="2"/>
</dbReference>
<evidence type="ECO:0000259" key="8">
    <source>
        <dbReference type="PROSITE" id="PS51294"/>
    </source>
</evidence>
<proteinExistence type="predicted"/>
<comment type="subcellular location">
    <subcellularLocation>
        <location evidence="1">Nucleus</location>
    </subcellularLocation>
</comment>
<dbReference type="Gene3D" id="1.10.10.60">
    <property type="entry name" value="Homeodomain-like"/>
    <property type="match status" value="2"/>
</dbReference>
<evidence type="ECO:0000256" key="2">
    <source>
        <dbReference type="ARBA" id="ARBA00022737"/>
    </source>
</evidence>
<evidence type="ECO:0000256" key="6">
    <source>
        <dbReference type="ARBA" id="ARBA00023242"/>
    </source>
</evidence>
<evidence type="ECO:0000313" key="9">
    <source>
        <dbReference type="EMBL" id="KAE8679010.1"/>
    </source>
</evidence>
<dbReference type="GO" id="GO:0005634">
    <property type="term" value="C:nucleus"/>
    <property type="evidence" value="ECO:0007669"/>
    <property type="project" value="UniProtKB-SubCell"/>
</dbReference>
<dbReference type="Pfam" id="PF13921">
    <property type="entry name" value="Myb_DNA-bind_6"/>
    <property type="match status" value="1"/>
</dbReference>
<keyword evidence="3" id="KW-0805">Transcription regulation</keyword>
<dbReference type="InterPro" id="IPR001005">
    <property type="entry name" value="SANT/Myb"/>
</dbReference>
<dbReference type="PANTHER" id="PTHR45614:SF175">
    <property type="entry name" value="TRANSCRIPTION FACTOR MYB105-RELATED"/>
    <property type="match status" value="1"/>
</dbReference>